<organism evidence="3">
    <name type="scientific">Thelazia callipaeda</name>
    <name type="common">Oriental eyeworm</name>
    <name type="synonym">Parasitic nematode</name>
    <dbReference type="NCBI Taxonomy" id="103827"/>
    <lineage>
        <taxon>Eukaryota</taxon>
        <taxon>Metazoa</taxon>
        <taxon>Ecdysozoa</taxon>
        <taxon>Nematoda</taxon>
        <taxon>Chromadorea</taxon>
        <taxon>Rhabditida</taxon>
        <taxon>Spirurina</taxon>
        <taxon>Spiruromorpha</taxon>
        <taxon>Thelazioidea</taxon>
        <taxon>Thelaziidae</taxon>
        <taxon>Thelazia</taxon>
    </lineage>
</organism>
<protein>
    <submittedName>
        <fullName evidence="3">DUF3453 domain-containing protein</fullName>
    </submittedName>
</protein>
<dbReference type="Gene3D" id="1.25.10.10">
    <property type="entry name" value="Leucine-rich Repeat Variant"/>
    <property type="match status" value="1"/>
</dbReference>
<dbReference type="InterPro" id="IPR016024">
    <property type="entry name" value="ARM-type_fold"/>
</dbReference>
<evidence type="ECO:0000313" key="1">
    <source>
        <dbReference type="EMBL" id="VDM97587.1"/>
    </source>
</evidence>
<dbReference type="EMBL" id="UYYF01000301">
    <property type="protein sequence ID" value="VDM97587.1"/>
    <property type="molecule type" value="Genomic_DNA"/>
</dbReference>
<dbReference type="InterPro" id="IPR011989">
    <property type="entry name" value="ARM-like"/>
</dbReference>
<gene>
    <name evidence="1" type="ORF">TCLT_LOCUS1897</name>
</gene>
<evidence type="ECO:0000313" key="3">
    <source>
        <dbReference type="WBParaSite" id="TCLT_0000189601-mRNA-1"/>
    </source>
</evidence>
<dbReference type="SUPFAM" id="SSF48371">
    <property type="entry name" value="ARM repeat"/>
    <property type="match status" value="1"/>
</dbReference>
<dbReference type="Proteomes" id="UP000276776">
    <property type="component" value="Unassembled WGS sequence"/>
</dbReference>
<reference evidence="1 2" key="2">
    <citation type="submission" date="2018-11" db="EMBL/GenBank/DDBJ databases">
        <authorList>
            <consortium name="Pathogen Informatics"/>
        </authorList>
    </citation>
    <scope>NUCLEOTIDE SEQUENCE [LARGE SCALE GENOMIC DNA]</scope>
</reference>
<accession>A0A0N5CNW9</accession>
<dbReference type="OMA" id="ATDQRCM"/>
<dbReference type="WBParaSite" id="TCLT_0000189601-mRNA-1">
    <property type="protein sequence ID" value="TCLT_0000189601-mRNA-1"/>
    <property type="gene ID" value="TCLT_0000189601"/>
</dbReference>
<dbReference type="OrthoDB" id="5833161at2759"/>
<sequence length="187" mass="21367">MASKPKRRRKEELNEIETILLGDDLNQIAVMLSDLITIKEVELEAKVKECPRLGVSLVTILWKCSLQDLKQQSQWLQILKNVVRVLIHICDTLPSLCLQLAEPRRNFTNIAVRILENPKISWEVKCFVLRLISSIAKHHRCLEMIIENTHLIDRIAMALDHEDVMVAKVALQIADVLTVNKHGVKVG</sequence>
<evidence type="ECO:0000313" key="2">
    <source>
        <dbReference type="Proteomes" id="UP000276776"/>
    </source>
</evidence>
<dbReference type="AlphaFoldDB" id="A0A0N5CNW9"/>
<keyword evidence="2" id="KW-1185">Reference proteome</keyword>
<name>A0A0N5CNW9_THECL</name>
<reference evidence="3" key="1">
    <citation type="submission" date="2017-02" db="UniProtKB">
        <authorList>
            <consortium name="WormBaseParasite"/>
        </authorList>
    </citation>
    <scope>IDENTIFICATION</scope>
</reference>
<proteinExistence type="predicted"/>